<dbReference type="InterPro" id="IPR036138">
    <property type="entry name" value="PBP_dimer_sf"/>
</dbReference>
<evidence type="ECO:0000256" key="4">
    <source>
        <dbReference type="SAM" id="Phobius"/>
    </source>
</evidence>
<evidence type="ECO:0000256" key="2">
    <source>
        <dbReference type="ARBA" id="ARBA00007171"/>
    </source>
</evidence>
<proteinExistence type="inferred from homology"/>
<feature type="transmembrane region" description="Helical" evidence="4">
    <location>
        <begin position="26"/>
        <end position="46"/>
    </location>
</feature>
<keyword evidence="4" id="KW-0812">Transmembrane</keyword>
<dbReference type="SUPFAM" id="SSF56601">
    <property type="entry name" value="beta-lactamase/transpeptidase-like"/>
    <property type="match status" value="1"/>
</dbReference>
<dbReference type="InterPro" id="IPR001460">
    <property type="entry name" value="PCN-bd_Tpept"/>
</dbReference>
<protein>
    <submittedName>
        <fullName evidence="7">Cell division protein FtsI (Penicillin-binding protein 3)</fullName>
    </submittedName>
</protein>
<keyword evidence="4" id="KW-1133">Transmembrane helix</keyword>
<keyword evidence="3 4" id="KW-0472">Membrane</keyword>
<dbReference type="GO" id="GO:0005886">
    <property type="term" value="C:plasma membrane"/>
    <property type="evidence" value="ECO:0007669"/>
    <property type="project" value="TreeGrafter"/>
</dbReference>
<name>A0A7W8Y9R2_9MICC</name>
<comment type="similarity">
    <text evidence="2">Belongs to the transpeptidase family.</text>
</comment>
<gene>
    <name evidence="7" type="ORF">BKA12_000345</name>
</gene>
<reference evidence="7 8" key="1">
    <citation type="submission" date="2020-08" db="EMBL/GenBank/DDBJ databases">
        <title>Sequencing the genomes of 1000 actinobacteria strains.</title>
        <authorList>
            <person name="Klenk H.-P."/>
        </authorList>
    </citation>
    <scope>NUCLEOTIDE SEQUENCE [LARGE SCALE GENOMIC DNA]</scope>
    <source>
        <strain evidence="7 8">DSM 23694</strain>
    </source>
</reference>
<dbReference type="Pfam" id="PF00905">
    <property type="entry name" value="Transpeptidase"/>
    <property type="match status" value="1"/>
</dbReference>
<dbReference type="Gene3D" id="3.90.1310.10">
    <property type="entry name" value="Penicillin-binding protein 2a (Domain 2)"/>
    <property type="match status" value="1"/>
</dbReference>
<evidence type="ECO:0000256" key="1">
    <source>
        <dbReference type="ARBA" id="ARBA00004370"/>
    </source>
</evidence>
<organism evidence="7 8">
    <name type="scientific">Neomicrococcus lactis</name>
    <dbReference type="NCBI Taxonomy" id="732241"/>
    <lineage>
        <taxon>Bacteria</taxon>
        <taxon>Bacillati</taxon>
        <taxon>Actinomycetota</taxon>
        <taxon>Actinomycetes</taxon>
        <taxon>Micrococcales</taxon>
        <taxon>Micrococcaceae</taxon>
        <taxon>Neomicrococcus</taxon>
    </lineage>
</organism>
<dbReference type="Gene3D" id="3.40.710.10">
    <property type="entry name" value="DD-peptidase/beta-lactamase superfamily"/>
    <property type="match status" value="1"/>
</dbReference>
<evidence type="ECO:0000259" key="5">
    <source>
        <dbReference type="Pfam" id="PF00905"/>
    </source>
</evidence>
<evidence type="ECO:0000313" key="8">
    <source>
        <dbReference type="Proteomes" id="UP000523863"/>
    </source>
</evidence>
<keyword evidence="8" id="KW-1185">Reference proteome</keyword>
<comment type="subcellular location">
    <subcellularLocation>
        <location evidence="1">Membrane</location>
    </subcellularLocation>
</comment>
<dbReference type="InterPro" id="IPR005311">
    <property type="entry name" value="PBP_dimer"/>
</dbReference>
<evidence type="ECO:0000259" key="6">
    <source>
        <dbReference type="Pfam" id="PF03717"/>
    </source>
</evidence>
<dbReference type="GO" id="GO:0008658">
    <property type="term" value="F:penicillin binding"/>
    <property type="evidence" value="ECO:0007669"/>
    <property type="project" value="InterPro"/>
</dbReference>
<dbReference type="PANTHER" id="PTHR30627">
    <property type="entry name" value="PEPTIDOGLYCAN D,D-TRANSPEPTIDASE"/>
    <property type="match status" value="1"/>
</dbReference>
<dbReference type="Proteomes" id="UP000523863">
    <property type="component" value="Unassembled WGS sequence"/>
</dbReference>
<keyword evidence="7" id="KW-0132">Cell division</keyword>
<dbReference type="GO" id="GO:0051301">
    <property type="term" value="P:cell division"/>
    <property type="evidence" value="ECO:0007669"/>
    <property type="project" value="UniProtKB-KW"/>
</dbReference>
<comment type="caution">
    <text evidence="7">The sequence shown here is derived from an EMBL/GenBank/DDBJ whole genome shotgun (WGS) entry which is preliminary data.</text>
</comment>
<feature type="domain" description="Penicillin-binding protein dimerisation" evidence="6">
    <location>
        <begin position="69"/>
        <end position="234"/>
    </location>
</feature>
<evidence type="ECO:0000256" key="3">
    <source>
        <dbReference type="ARBA" id="ARBA00023136"/>
    </source>
</evidence>
<dbReference type="Pfam" id="PF03717">
    <property type="entry name" value="PBP_dimer"/>
    <property type="match status" value="1"/>
</dbReference>
<dbReference type="GO" id="GO:0071555">
    <property type="term" value="P:cell wall organization"/>
    <property type="evidence" value="ECO:0007669"/>
    <property type="project" value="TreeGrafter"/>
</dbReference>
<evidence type="ECO:0000313" key="7">
    <source>
        <dbReference type="EMBL" id="MBB5597265.1"/>
    </source>
</evidence>
<dbReference type="PANTHER" id="PTHR30627:SF1">
    <property type="entry name" value="PEPTIDOGLYCAN D,D-TRANSPEPTIDASE FTSI"/>
    <property type="match status" value="1"/>
</dbReference>
<keyword evidence="7" id="KW-0131">Cell cycle</keyword>
<dbReference type="RefSeq" id="WP_183640215.1">
    <property type="nucleotide sequence ID" value="NZ_JACHBL010000001.1"/>
</dbReference>
<accession>A0A7W8Y9R2</accession>
<sequence>MSGHTTSAARKKAANAKWTASGARRLRIGIGIALVMLMLLTGRLFLVQGIDPEGFAQAAVDNRLRTQTIEPVRGSILDDQGRTLASTIVRFDLATDQRHVPESYRRKNQETNQTETITKDQAVSEIAQILGRDVTEIKDIVVGKDGEKKKGYSLLAKGVSADVKNAILNVKLPGLGATAKSERHYPSGSVAGPILGFTNVDGSGVAGIEQSQNSALAGTPGERSYEVGADGVRIPMATNKEVPAKDGQSVKLTINQDIQWAAQEAVMAKQQQFNAQWVSAIVMEVKTGKIRAIADSHSVDPQNPGATDAEFRSSASVTQALEPGSTGKVATYATAIETGVMDPEEALSVPNKVTLNKETINDSLPHATYDMTAAGVFARSYNTGTVMIGDRVPAETRYDYMRKLGIGDALDIGLPGANKGIFLPPEQWDRRQNYTTMFGQGYSLTPLNTASIFQTIGNSGVQIKPQLIESYVDPDGEEHPVEQPEQTRIYSDDTSAKTRRMMETVVTDGTSTKMQIDGYRVGGKSGTGQAAGATGKYDGHTSSFGGMVPIEDPQYLVLVTMYRPQGYWRDWSVGDTFKTIMSATLNHYNVAPDTTQPDPYKVFIGENQKYPW</sequence>
<dbReference type="Gene3D" id="3.30.450.330">
    <property type="match status" value="1"/>
</dbReference>
<dbReference type="AlphaFoldDB" id="A0A7W8Y9R2"/>
<dbReference type="EMBL" id="JACHBL010000001">
    <property type="protein sequence ID" value="MBB5597265.1"/>
    <property type="molecule type" value="Genomic_DNA"/>
</dbReference>
<dbReference type="SUPFAM" id="SSF56519">
    <property type="entry name" value="Penicillin binding protein dimerisation domain"/>
    <property type="match status" value="1"/>
</dbReference>
<feature type="domain" description="Penicillin-binding protein transpeptidase" evidence="5">
    <location>
        <begin position="279"/>
        <end position="581"/>
    </location>
</feature>
<dbReference type="InterPro" id="IPR050515">
    <property type="entry name" value="Beta-lactam/transpept"/>
</dbReference>
<dbReference type="InterPro" id="IPR012338">
    <property type="entry name" value="Beta-lactam/transpept-like"/>
</dbReference>